<feature type="transmembrane region" description="Helical" evidence="11">
    <location>
        <begin position="185"/>
        <end position="206"/>
    </location>
</feature>
<evidence type="ECO:0000256" key="2">
    <source>
        <dbReference type="ARBA" id="ARBA00022448"/>
    </source>
</evidence>
<feature type="transmembrane region" description="Helical" evidence="11">
    <location>
        <begin position="95"/>
        <end position="115"/>
    </location>
</feature>
<dbReference type="PANTHER" id="PTHR32196:SF32">
    <property type="entry name" value="XYLOSE TRANSPORT SYSTEM PERMEASE PROTEIN XYLH"/>
    <property type="match status" value="1"/>
</dbReference>
<feature type="transmembrane region" description="Helical" evidence="11">
    <location>
        <begin position="382"/>
        <end position="399"/>
    </location>
</feature>
<keyword evidence="13" id="KW-1185">Reference proteome</keyword>
<feature type="transmembrane region" description="Helical" evidence="11">
    <location>
        <begin position="226"/>
        <end position="244"/>
    </location>
</feature>
<evidence type="ECO:0000256" key="10">
    <source>
        <dbReference type="ARBA" id="ARBA00035686"/>
    </source>
</evidence>
<dbReference type="CDD" id="cd06579">
    <property type="entry name" value="TM_PBP1_transp_AraH_like"/>
    <property type="match status" value="1"/>
</dbReference>
<keyword evidence="2" id="KW-0813">Transport</keyword>
<protein>
    <recommendedName>
        <fullName evidence="10">Xylose transport system permease protein XylH</fullName>
    </recommendedName>
</protein>
<keyword evidence="4" id="KW-0997">Cell inner membrane</keyword>
<feature type="transmembrane region" description="Helical" evidence="11">
    <location>
        <begin position="329"/>
        <end position="348"/>
    </location>
</feature>
<feature type="transmembrane region" description="Helical" evidence="11">
    <location>
        <begin position="146"/>
        <end position="165"/>
    </location>
</feature>
<keyword evidence="6 11" id="KW-0812">Transmembrane</keyword>
<feature type="transmembrane region" description="Helical" evidence="11">
    <location>
        <begin position="121"/>
        <end position="139"/>
    </location>
</feature>
<evidence type="ECO:0000256" key="8">
    <source>
        <dbReference type="ARBA" id="ARBA00023136"/>
    </source>
</evidence>
<feature type="transmembrane region" description="Helical" evidence="11">
    <location>
        <begin position="36"/>
        <end position="56"/>
    </location>
</feature>
<evidence type="ECO:0000256" key="5">
    <source>
        <dbReference type="ARBA" id="ARBA00022597"/>
    </source>
</evidence>
<evidence type="ECO:0000256" key="7">
    <source>
        <dbReference type="ARBA" id="ARBA00022989"/>
    </source>
</evidence>
<dbReference type="InterPro" id="IPR001851">
    <property type="entry name" value="ABC_transp_permease"/>
</dbReference>
<proteinExistence type="predicted"/>
<evidence type="ECO:0000313" key="13">
    <source>
        <dbReference type="Proteomes" id="UP001287059"/>
    </source>
</evidence>
<organism evidence="12 13">
    <name type="scientific">Mesorhizobium album</name>
    <dbReference type="NCBI Taxonomy" id="3072314"/>
    <lineage>
        <taxon>Bacteria</taxon>
        <taxon>Pseudomonadati</taxon>
        <taxon>Pseudomonadota</taxon>
        <taxon>Alphaproteobacteria</taxon>
        <taxon>Hyphomicrobiales</taxon>
        <taxon>Phyllobacteriaceae</taxon>
        <taxon>Mesorhizobium</taxon>
    </lineage>
</organism>
<reference evidence="12 13" key="1">
    <citation type="submission" date="2023-08" db="EMBL/GenBank/DDBJ databases">
        <title>Implementing the SeqCode for naming new Mesorhizobium species isolated from Vachellia karroo root nodules.</title>
        <authorList>
            <person name="Van Lill M."/>
        </authorList>
    </citation>
    <scope>NUCLEOTIDE SEQUENCE [LARGE SCALE GENOMIC DNA]</scope>
    <source>
        <strain evidence="12 13">VK24D</strain>
    </source>
</reference>
<evidence type="ECO:0000256" key="3">
    <source>
        <dbReference type="ARBA" id="ARBA00022475"/>
    </source>
</evidence>
<dbReference type="PANTHER" id="PTHR32196">
    <property type="entry name" value="ABC TRANSPORTER PERMEASE PROTEIN YPHD-RELATED-RELATED"/>
    <property type="match status" value="1"/>
</dbReference>
<evidence type="ECO:0000313" key="12">
    <source>
        <dbReference type="EMBL" id="MDX8482560.1"/>
    </source>
</evidence>
<sequence>MKNANSLRVAKEANVRDDRTGSDLRRRIVNGISGRYRFVPVLIAIALIWLFFYAMNDRFLSPRNLTNLAVQIVVTAVLALGLVLVLIVKEIDLSVAALSAVTAGVMGYLLVAVGLPSWLCLLAAIVTGSAVGLVQGLIISRFRAPAFIVTLGTSLAMQGALLLLLPRSGSIPLSGTDVQWIANSFLPPAYGYLLLAVGIGVVAALLVQSSNHKRRLGIHQSILSNVLLPILALGLAGGVVVAVLNLDRGVPTPVALLAVLLSSMAYVTTQTKFGVHLYAIGGNIEASRRAAINVGRVRIYTFVIAGALAGIAGIIAASRTLGVSAQSGSGTLLLEAVAAAVIGGASLFGGRGSVWAALLGALLIGSITNGLSLISAPTEVKYLVQGLILVLAVTADGLLSKEAKS</sequence>
<keyword evidence="7 11" id="KW-1133">Transmembrane helix</keyword>
<feature type="transmembrane region" description="Helical" evidence="11">
    <location>
        <begin position="297"/>
        <end position="317"/>
    </location>
</feature>
<evidence type="ECO:0000256" key="9">
    <source>
        <dbReference type="ARBA" id="ARBA00035611"/>
    </source>
</evidence>
<keyword evidence="8 11" id="KW-0472">Membrane</keyword>
<feature type="transmembrane region" description="Helical" evidence="11">
    <location>
        <begin position="68"/>
        <end position="88"/>
    </location>
</feature>
<comment type="caution">
    <text evidence="12">The sequence shown here is derived from an EMBL/GenBank/DDBJ whole genome shotgun (WGS) entry which is preliminary data.</text>
</comment>
<keyword evidence="3" id="KW-1003">Cell membrane</keyword>
<dbReference type="RefSeq" id="WP_320290654.1">
    <property type="nucleotide sequence ID" value="NZ_JAVIIW010000052.1"/>
</dbReference>
<name>A0ABU4Y6J8_9HYPH</name>
<dbReference type="Pfam" id="PF02653">
    <property type="entry name" value="BPD_transp_2"/>
    <property type="match status" value="1"/>
</dbReference>
<comment type="subcellular location">
    <subcellularLocation>
        <location evidence="1">Cell membrane</location>
        <topology evidence="1">Multi-pass membrane protein</topology>
    </subcellularLocation>
</comment>
<evidence type="ECO:0000256" key="4">
    <source>
        <dbReference type="ARBA" id="ARBA00022519"/>
    </source>
</evidence>
<keyword evidence="5" id="KW-0762">Sugar transport</keyword>
<dbReference type="EMBL" id="JAVIIW010000052">
    <property type="protein sequence ID" value="MDX8482560.1"/>
    <property type="molecule type" value="Genomic_DNA"/>
</dbReference>
<evidence type="ECO:0000256" key="6">
    <source>
        <dbReference type="ARBA" id="ARBA00022692"/>
    </source>
</evidence>
<dbReference type="Proteomes" id="UP001287059">
    <property type="component" value="Unassembled WGS sequence"/>
</dbReference>
<evidence type="ECO:0000256" key="1">
    <source>
        <dbReference type="ARBA" id="ARBA00004651"/>
    </source>
</evidence>
<accession>A0ABU4Y6J8</accession>
<feature type="transmembrane region" description="Helical" evidence="11">
    <location>
        <begin position="355"/>
        <end position="376"/>
    </location>
</feature>
<comment type="function">
    <text evidence="9">Part of the binding-protein-dependent transport system for D-xylose. Probably responsible for the translocation of the substrate across the membrane.</text>
</comment>
<evidence type="ECO:0000256" key="11">
    <source>
        <dbReference type="SAM" id="Phobius"/>
    </source>
</evidence>
<gene>
    <name evidence="12" type="ORF">RFN28_29480</name>
</gene>